<gene>
    <name evidence="1" type="ORF">BD310DRAFT_921742</name>
</gene>
<name>A0A4Q9Q2W2_9APHY</name>
<keyword evidence="2" id="KW-1185">Reference proteome</keyword>
<dbReference type="Proteomes" id="UP000292082">
    <property type="component" value="Unassembled WGS sequence"/>
</dbReference>
<evidence type="ECO:0000313" key="2">
    <source>
        <dbReference type="Proteomes" id="UP000292082"/>
    </source>
</evidence>
<accession>A0A4Q9Q2W2</accession>
<dbReference type="EMBL" id="ML145101">
    <property type="protein sequence ID" value="TBU60914.1"/>
    <property type="molecule type" value="Genomic_DNA"/>
</dbReference>
<reference evidence="1 2" key="1">
    <citation type="submission" date="2019-01" db="EMBL/GenBank/DDBJ databases">
        <title>Draft genome sequences of three monokaryotic isolates of the white-rot basidiomycete fungus Dichomitus squalens.</title>
        <authorList>
            <consortium name="DOE Joint Genome Institute"/>
            <person name="Lopez S.C."/>
            <person name="Andreopoulos B."/>
            <person name="Pangilinan J."/>
            <person name="Lipzen A."/>
            <person name="Riley R."/>
            <person name="Ahrendt S."/>
            <person name="Ng V."/>
            <person name="Barry K."/>
            <person name="Daum C."/>
            <person name="Grigoriev I.V."/>
            <person name="Hilden K.S."/>
            <person name="Makela M.R."/>
            <person name="de Vries R.P."/>
        </authorList>
    </citation>
    <scope>NUCLEOTIDE SEQUENCE [LARGE SCALE GENOMIC DNA]</scope>
    <source>
        <strain evidence="1 2">CBS 464.89</strain>
    </source>
</reference>
<evidence type="ECO:0000313" key="1">
    <source>
        <dbReference type="EMBL" id="TBU60914.1"/>
    </source>
</evidence>
<proteinExistence type="predicted"/>
<organism evidence="1 2">
    <name type="scientific">Dichomitus squalens</name>
    <dbReference type="NCBI Taxonomy" id="114155"/>
    <lineage>
        <taxon>Eukaryota</taxon>
        <taxon>Fungi</taxon>
        <taxon>Dikarya</taxon>
        <taxon>Basidiomycota</taxon>
        <taxon>Agaricomycotina</taxon>
        <taxon>Agaricomycetes</taxon>
        <taxon>Polyporales</taxon>
        <taxon>Polyporaceae</taxon>
        <taxon>Dichomitus</taxon>
    </lineage>
</organism>
<protein>
    <submittedName>
        <fullName evidence="1">Uncharacterized protein</fullName>
    </submittedName>
</protein>
<dbReference type="AlphaFoldDB" id="A0A4Q9Q2W2"/>
<sequence>MYAIHSQSVFPVMGLPHPARPGRASPFPVREEHSAQLRQCKPAPSIARTGQAGYGGTARSISAATLELQSCVHSALDFPSETIVADEARPRELPLPMGSPRRVLSRLRFGQGSIVLGECDSDTGPAAFSNAPCVPRAPANVAVSIVRPTQPGARPGLVRRLRVVLCYHVMATHGA</sequence>